<protein>
    <submittedName>
        <fullName evidence="4">Uncharacterized protein</fullName>
    </submittedName>
</protein>
<keyword evidence="2" id="KW-0812">Transmembrane</keyword>
<evidence type="ECO:0000313" key="3">
    <source>
        <dbReference type="EMBL" id="PRP84737.1"/>
    </source>
</evidence>
<feature type="transmembrane region" description="Helical" evidence="2">
    <location>
        <begin position="70"/>
        <end position="87"/>
    </location>
</feature>
<evidence type="ECO:0000256" key="2">
    <source>
        <dbReference type="SAM" id="Phobius"/>
    </source>
</evidence>
<organism evidence="4 5">
    <name type="scientific">Planoprotostelium fungivorum</name>
    <dbReference type="NCBI Taxonomy" id="1890364"/>
    <lineage>
        <taxon>Eukaryota</taxon>
        <taxon>Amoebozoa</taxon>
        <taxon>Evosea</taxon>
        <taxon>Variosea</taxon>
        <taxon>Cavosteliida</taxon>
        <taxon>Cavosteliaceae</taxon>
        <taxon>Planoprotostelium</taxon>
    </lineage>
</organism>
<dbReference type="EMBL" id="MDYQ01000057">
    <property type="protein sequence ID" value="PRP84743.1"/>
    <property type="molecule type" value="Genomic_DNA"/>
</dbReference>
<dbReference type="Proteomes" id="UP000241769">
    <property type="component" value="Unassembled WGS sequence"/>
</dbReference>
<keyword evidence="2" id="KW-1133">Transmembrane helix</keyword>
<feature type="region of interest" description="Disordered" evidence="1">
    <location>
        <begin position="34"/>
        <end position="59"/>
    </location>
</feature>
<gene>
    <name evidence="3" type="ORF">PROFUN_07839</name>
    <name evidence="4" type="ORF">PROFUN_07845</name>
</gene>
<dbReference type="AlphaFoldDB" id="A0A2P6NLB3"/>
<keyword evidence="5" id="KW-1185">Reference proteome</keyword>
<evidence type="ECO:0000256" key="1">
    <source>
        <dbReference type="SAM" id="MobiDB-lite"/>
    </source>
</evidence>
<sequence length="300" mass="30605">MTIFILATGGSTTSNRRKNIPNHEELMARLSGGVHAQDGQPKNGTSSLHSQSSPRADQQQQTIMMFSRNVFVFALVAALALASAAPAQKRDLPLIGNLFGGQGILGNLLGSNILGGILGGKGVAVAAAYSTTVFVHANVAANIAIDLPSQAGLLTPITGLLGGVLPLNSILGNVFATTTMLNVKSDVDATVSVGVCADIKVALPDGIFAVGTSNTLFGSAQVGVKIDVSANANVSATLVTPVLAFDSTHGTLGLLRLDPVTDALTRIACIYEQTTGRLVADLGAGAVSGTYIFVNIQLSV</sequence>
<feature type="compositionally biased region" description="Polar residues" evidence="1">
    <location>
        <begin position="40"/>
        <end position="59"/>
    </location>
</feature>
<evidence type="ECO:0000313" key="5">
    <source>
        <dbReference type="Proteomes" id="UP000241769"/>
    </source>
</evidence>
<proteinExistence type="predicted"/>
<evidence type="ECO:0000313" key="4">
    <source>
        <dbReference type="EMBL" id="PRP84743.1"/>
    </source>
</evidence>
<comment type="caution">
    <text evidence="4">The sequence shown here is derived from an EMBL/GenBank/DDBJ whole genome shotgun (WGS) entry which is preliminary data.</text>
</comment>
<reference evidence="4 5" key="1">
    <citation type="journal article" date="2018" name="Genome Biol. Evol.">
        <title>Multiple Roots of Fruiting Body Formation in Amoebozoa.</title>
        <authorList>
            <person name="Hillmann F."/>
            <person name="Forbes G."/>
            <person name="Novohradska S."/>
            <person name="Ferling I."/>
            <person name="Riege K."/>
            <person name="Groth M."/>
            <person name="Westermann M."/>
            <person name="Marz M."/>
            <person name="Spaller T."/>
            <person name="Winckler T."/>
            <person name="Schaap P."/>
            <person name="Glockner G."/>
        </authorList>
    </citation>
    <scope>NUCLEOTIDE SEQUENCE [LARGE SCALE GENOMIC DNA]</scope>
    <source>
        <strain evidence="4 5">Jena</strain>
    </source>
</reference>
<keyword evidence="2" id="KW-0472">Membrane</keyword>
<name>A0A2P6NLB3_9EUKA</name>
<dbReference type="EMBL" id="MDYQ01000057">
    <property type="protein sequence ID" value="PRP84737.1"/>
    <property type="molecule type" value="Genomic_DNA"/>
</dbReference>
<accession>A0A2P6NLB3</accession>
<dbReference type="InParanoid" id="A0A2P6NLB3"/>